<evidence type="ECO:0000256" key="1">
    <source>
        <dbReference type="ARBA" id="ARBA00006654"/>
    </source>
</evidence>
<feature type="transmembrane region" description="Helical" evidence="6">
    <location>
        <begin position="556"/>
        <end position="577"/>
    </location>
</feature>
<dbReference type="InterPro" id="IPR006179">
    <property type="entry name" value="5_nucleotidase/apyrase"/>
</dbReference>
<protein>
    <recommendedName>
        <fullName evidence="7">Helix-hairpin-helix DNA-binding motif class 1 domain-containing protein</fullName>
    </recommendedName>
</protein>
<dbReference type="Proteomes" id="UP001195483">
    <property type="component" value="Unassembled WGS sequence"/>
</dbReference>
<keyword evidence="4 5" id="KW-0547">Nucleotide-binding</keyword>
<dbReference type="SUPFAM" id="SSF55816">
    <property type="entry name" value="5'-nucleotidase (syn. UDP-sugar hydrolase), C-terminal domain"/>
    <property type="match status" value="1"/>
</dbReference>
<keyword evidence="9" id="KW-1185">Reference proteome</keyword>
<dbReference type="Pfam" id="PF00149">
    <property type="entry name" value="Metallophos"/>
    <property type="match status" value="1"/>
</dbReference>
<feature type="domain" description="Helix-hairpin-helix DNA-binding motif class 1" evidence="7">
    <location>
        <begin position="618"/>
        <end position="637"/>
    </location>
</feature>
<comment type="caution">
    <text evidence="8">The sequence shown here is derived from an EMBL/GenBank/DDBJ whole genome shotgun (WGS) entry which is preliminary data.</text>
</comment>
<evidence type="ECO:0000256" key="4">
    <source>
        <dbReference type="ARBA" id="ARBA00022741"/>
    </source>
</evidence>
<evidence type="ECO:0000256" key="2">
    <source>
        <dbReference type="ARBA" id="ARBA00022723"/>
    </source>
</evidence>
<dbReference type="PANTHER" id="PTHR11575:SF46">
    <property type="entry name" value="PROTEIN USHA"/>
    <property type="match status" value="1"/>
</dbReference>
<evidence type="ECO:0000313" key="9">
    <source>
        <dbReference type="Proteomes" id="UP001195483"/>
    </source>
</evidence>
<dbReference type="InterPro" id="IPR008334">
    <property type="entry name" value="5'-Nucleotdase_C"/>
</dbReference>
<comment type="similarity">
    <text evidence="1 5">Belongs to the 5'-nucleotidase family.</text>
</comment>
<reference evidence="8" key="3">
    <citation type="submission" date="2023-05" db="EMBL/GenBank/DDBJ databases">
        <authorList>
            <person name="Smith C.H."/>
        </authorList>
    </citation>
    <scope>NUCLEOTIDE SEQUENCE</scope>
    <source>
        <strain evidence="8">CHS0354</strain>
        <tissue evidence="8">Mantle</tissue>
    </source>
</reference>
<dbReference type="Gene3D" id="3.90.780.10">
    <property type="entry name" value="5'-Nucleotidase, C-terminal domain"/>
    <property type="match status" value="1"/>
</dbReference>
<dbReference type="SUPFAM" id="SSF47781">
    <property type="entry name" value="RuvA domain 2-like"/>
    <property type="match status" value="1"/>
</dbReference>
<dbReference type="Pfam" id="PF02872">
    <property type="entry name" value="5_nucleotid_C"/>
    <property type="match status" value="1"/>
</dbReference>
<dbReference type="PROSITE" id="PS00786">
    <property type="entry name" value="5_NUCLEOTIDASE_2"/>
    <property type="match status" value="1"/>
</dbReference>
<dbReference type="NCBIfam" id="TIGR00426">
    <property type="entry name" value="competence protein ComEA helix-hairpin-helix repeat region"/>
    <property type="match status" value="1"/>
</dbReference>
<proteinExistence type="inferred from homology"/>
<name>A0AAE0RLR6_9BIVA</name>
<dbReference type="InterPro" id="IPR004843">
    <property type="entry name" value="Calcineurin-like_PHP"/>
</dbReference>
<dbReference type="GO" id="GO:0009166">
    <property type="term" value="P:nucleotide catabolic process"/>
    <property type="evidence" value="ECO:0007669"/>
    <property type="project" value="InterPro"/>
</dbReference>
<dbReference type="InterPro" id="IPR010994">
    <property type="entry name" value="RuvA_2-like"/>
</dbReference>
<sequence length="653" mass="71942">MVEEKSPACEKYSIFENGTCVRKAYTCCKSTYSEKARPEEYRLCKYLLGSKRQERHNKDKQCHVGRRNDVVRQTDAEPDFVGMNYLRYDAMALGNHEFDNAPEVLDKQKKLAKFSFLSANVIVKETNEPLYKSHVKFLINGLRITILGLTTEDTEKIGNPEYVRHLKFLPVVETAKKKGEALRKESDILIALTHAGHYPQGHGTNAPGDIEIAKATNAFNLIVGGHSQMKIDNPDVVMGTPIVQAGEWGKWLGRVDLSFKNGKVKILSHKLYPVNLKKQVKNGDKTDYVLTEKEIKEDPELLAVLSDYQDKGSKGLNEVIGKTDGDLIGDRAMVRAQETNLGNLIALVQMKKTGADLSVVNSGGVRDTIKAGDITYKDILKVQPFGNTVCSVDLTGKELKDYLQYAVSRSSGSGAFPQFGGVKIKVSKEAPKIIISIMVNGKPIQLTGNVITSVQINGKPLDEKKKYKLAINNFMAAGGDGYPTVTDNPSFVNTGYVDADVLKEYIQNNSPIKTADYAPAGAWTADQTVDEYRRAGVFCFRQITVAIFIILSERVLAYRAALSVLVLFFLALTVHAAGKVDINTASKEELMTLKGIGEVKAQAIIDYRTQNGPFKSVEDLDKVTGFGKKTVNSLKNLITAGGTEDTGKKGREH</sequence>
<organism evidence="8 9">
    <name type="scientific">Potamilus streckersoni</name>
    <dbReference type="NCBI Taxonomy" id="2493646"/>
    <lineage>
        <taxon>Eukaryota</taxon>
        <taxon>Metazoa</taxon>
        <taxon>Spiralia</taxon>
        <taxon>Lophotrochozoa</taxon>
        <taxon>Mollusca</taxon>
        <taxon>Bivalvia</taxon>
        <taxon>Autobranchia</taxon>
        <taxon>Heteroconchia</taxon>
        <taxon>Palaeoheterodonta</taxon>
        <taxon>Unionida</taxon>
        <taxon>Unionoidea</taxon>
        <taxon>Unionidae</taxon>
        <taxon>Ambleminae</taxon>
        <taxon>Lampsilini</taxon>
        <taxon>Potamilus</taxon>
    </lineage>
</organism>
<keyword evidence="6" id="KW-0812">Transmembrane</keyword>
<evidence type="ECO:0000256" key="5">
    <source>
        <dbReference type="RuleBase" id="RU362119"/>
    </source>
</evidence>
<evidence type="ECO:0000259" key="7">
    <source>
        <dbReference type="SMART" id="SM00278"/>
    </source>
</evidence>
<dbReference type="InterPro" id="IPR003583">
    <property type="entry name" value="Hlx-hairpin-Hlx_DNA-bd_motif"/>
</dbReference>
<dbReference type="PANTHER" id="PTHR11575">
    <property type="entry name" value="5'-NUCLEOTIDASE-RELATED"/>
    <property type="match status" value="1"/>
</dbReference>
<dbReference type="SMART" id="SM00278">
    <property type="entry name" value="HhH1"/>
    <property type="match status" value="2"/>
</dbReference>
<dbReference type="GO" id="GO:0006281">
    <property type="term" value="P:DNA repair"/>
    <property type="evidence" value="ECO:0007669"/>
    <property type="project" value="InterPro"/>
</dbReference>
<dbReference type="GO" id="GO:0008253">
    <property type="term" value="F:5'-nucleotidase activity"/>
    <property type="evidence" value="ECO:0007669"/>
    <property type="project" value="TreeGrafter"/>
</dbReference>
<dbReference type="GO" id="GO:0003677">
    <property type="term" value="F:DNA binding"/>
    <property type="evidence" value="ECO:0007669"/>
    <property type="project" value="InterPro"/>
</dbReference>
<dbReference type="InterPro" id="IPR029052">
    <property type="entry name" value="Metallo-depent_PP-like"/>
</dbReference>
<feature type="domain" description="Helix-hairpin-helix DNA-binding motif class 1" evidence="7">
    <location>
        <begin position="588"/>
        <end position="607"/>
    </location>
</feature>
<dbReference type="AlphaFoldDB" id="A0AAE0RLR6"/>
<dbReference type="GO" id="GO:0046872">
    <property type="term" value="F:metal ion binding"/>
    <property type="evidence" value="ECO:0007669"/>
    <property type="project" value="UniProtKB-KW"/>
</dbReference>
<dbReference type="InterPro" id="IPR006146">
    <property type="entry name" value="5'-Nucleotdase_CS"/>
</dbReference>
<dbReference type="GO" id="GO:0000166">
    <property type="term" value="F:nucleotide binding"/>
    <property type="evidence" value="ECO:0007669"/>
    <property type="project" value="UniProtKB-KW"/>
</dbReference>
<dbReference type="Pfam" id="PF12836">
    <property type="entry name" value="HHH_3"/>
    <property type="match status" value="1"/>
</dbReference>
<keyword evidence="2" id="KW-0479">Metal-binding</keyword>
<reference evidence="8" key="2">
    <citation type="journal article" date="2021" name="Genome Biol. Evol.">
        <title>Developing a high-quality reference genome for a parasitic bivalve with doubly uniparental inheritance (Bivalvia: Unionida).</title>
        <authorList>
            <person name="Smith C.H."/>
        </authorList>
    </citation>
    <scope>NUCLEOTIDE SEQUENCE</scope>
    <source>
        <strain evidence="8">CHS0354</strain>
        <tissue evidence="8">Mantle</tissue>
    </source>
</reference>
<keyword evidence="3" id="KW-0732">Signal</keyword>
<keyword evidence="6" id="KW-1133">Transmembrane helix</keyword>
<dbReference type="SUPFAM" id="SSF56300">
    <property type="entry name" value="Metallo-dependent phosphatases"/>
    <property type="match status" value="1"/>
</dbReference>
<reference evidence="8" key="1">
    <citation type="journal article" date="2021" name="Genome Biol. Evol.">
        <title>A High-Quality Reference Genome for a Parasitic Bivalve with Doubly Uniparental Inheritance (Bivalvia: Unionida).</title>
        <authorList>
            <person name="Smith C.H."/>
        </authorList>
    </citation>
    <scope>NUCLEOTIDE SEQUENCE</scope>
    <source>
        <strain evidence="8">CHS0354</strain>
    </source>
</reference>
<evidence type="ECO:0000256" key="6">
    <source>
        <dbReference type="SAM" id="Phobius"/>
    </source>
</evidence>
<evidence type="ECO:0000313" key="8">
    <source>
        <dbReference type="EMBL" id="KAK3575779.1"/>
    </source>
</evidence>
<evidence type="ECO:0000256" key="3">
    <source>
        <dbReference type="ARBA" id="ARBA00022729"/>
    </source>
</evidence>
<dbReference type="PRINTS" id="PR01607">
    <property type="entry name" value="APYRASEFAMLY"/>
</dbReference>
<accession>A0AAE0RLR6</accession>
<dbReference type="GO" id="GO:0008768">
    <property type="term" value="F:UDP-sugar diphosphatase activity"/>
    <property type="evidence" value="ECO:0007669"/>
    <property type="project" value="TreeGrafter"/>
</dbReference>
<keyword evidence="5" id="KW-0378">Hydrolase</keyword>
<dbReference type="EMBL" id="JAEAOA010001795">
    <property type="protein sequence ID" value="KAK3575779.1"/>
    <property type="molecule type" value="Genomic_DNA"/>
</dbReference>
<keyword evidence="6" id="KW-0472">Membrane</keyword>
<gene>
    <name evidence="8" type="ORF">CHS0354_030111</name>
</gene>
<dbReference type="InterPro" id="IPR004509">
    <property type="entry name" value="Competence_ComEA_HhH"/>
</dbReference>
<dbReference type="Gene3D" id="1.10.150.280">
    <property type="entry name" value="AF1531-like domain"/>
    <property type="match status" value="1"/>
</dbReference>
<dbReference type="Gene3D" id="3.60.21.10">
    <property type="match status" value="1"/>
</dbReference>
<dbReference type="InterPro" id="IPR036907">
    <property type="entry name" value="5'-Nucleotdase_C_sf"/>
</dbReference>